<evidence type="ECO:0000313" key="2">
    <source>
        <dbReference type="Proteomes" id="UP000237000"/>
    </source>
</evidence>
<protein>
    <submittedName>
        <fullName evidence="1">Uncharacterized protein</fullName>
    </submittedName>
</protein>
<dbReference type="Proteomes" id="UP000237000">
    <property type="component" value="Unassembled WGS sequence"/>
</dbReference>
<dbReference type="OrthoDB" id="10408871at2759"/>
<comment type="caution">
    <text evidence="1">The sequence shown here is derived from an EMBL/GenBank/DDBJ whole genome shotgun (WGS) entry which is preliminary data.</text>
</comment>
<accession>A0A2P5EL10</accession>
<proteinExistence type="predicted"/>
<gene>
    <name evidence="1" type="ORF">TorRG33x02_179650</name>
</gene>
<reference evidence="2" key="1">
    <citation type="submission" date="2016-06" db="EMBL/GenBank/DDBJ databases">
        <title>Parallel loss of symbiosis genes in relatives of nitrogen-fixing non-legume Parasponia.</title>
        <authorList>
            <person name="Van Velzen R."/>
            <person name="Holmer R."/>
            <person name="Bu F."/>
            <person name="Rutten L."/>
            <person name="Van Zeijl A."/>
            <person name="Liu W."/>
            <person name="Santuari L."/>
            <person name="Cao Q."/>
            <person name="Sharma T."/>
            <person name="Shen D."/>
            <person name="Roswanjaya Y."/>
            <person name="Wardhani T."/>
            <person name="Kalhor M.S."/>
            <person name="Jansen J."/>
            <person name="Van den Hoogen J."/>
            <person name="Gungor B."/>
            <person name="Hartog M."/>
            <person name="Hontelez J."/>
            <person name="Verver J."/>
            <person name="Yang W.-C."/>
            <person name="Schijlen E."/>
            <person name="Repin R."/>
            <person name="Schilthuizen M."/>
            <person name="Schranz E."/>
            <person name="Heidstra R."/>
            <person name="Miyata K."/>
            <person name="Fedorova E."/>
            <person name="Kohlen W."/>
            <person name="Bisseling T."/>
            <person name="Smit S."/>
            <person name="Geurts R."/>
        </authorList>
    </citation>
    <scope>NUCLEOTIDE SEQUENCE [LARGE SCALE GENOMIC DNA]</scope>
    <source>
        <strain evidence="2">cv. RG33-2</strain>
    </source>
</reference>
<dbReference type="EMBL" id="JXTC01000135">
    <property type="protein sequence ID" value="PON86246.1"/>
    <property type="molecule type" value="Genomic_DNA"/>
</dbReference>
<name>A0A2P5EL10_TREOI</name>
<dbReference type="AlphaFoldDB" id="A0A2P5EL10"/>
<evidence type="ECO:0000313" key="1">
    <source>
        <dbReference type="EMBL" id="PON86246.1"/>
    </source>
</evidence>
<keyword evidence="2" id="KW-1185">Reference proteome</keyword>
<sequence>MIRPSNLRKMYLMFGILHYPFCVNHSLELTVADNLGIQKFRLYSGDTVPQWSCRKGSLSFPVSLTDISFPSFCLHVKLKARMKMIIRQG</sequence>
<dbReference type="InParanoid" id="A0A2P5EL10"/>
<organism evidence="1 2">
    <name type="scientific">Trema orientale</name>
    <name type="common">Charcoal tree</name>
    <name type="synonym">Celtis orientalis</name>
    <dbReference type="NCBI Taxonomy" id="63057"/>
    <lineage>
        <taxon>Eukaryota</taxon>
        <taxon>Viridiplantae</taxon>
        <taxon>Streptophyta</taxon>
        <taxon>Embryophyta</taxon>
        <taxon>Tracheophyta</taxon>
        <taxon>Spermatophyta</taxon>
        <taxon>Magnoliopsida</taxon>
        <taxon>eudicotyledons</taxon>
        <taxon>Gunneridae</taxon>
        <taxon>Pentapetalae</taxon>
        <taxon>rosids</taxon>
        <taxon>fabids</taxon>
        <taxon>Rosales</taxon>
        <taxon>Cannabaceae</taxon>
        <taxon>Trema</taxon>
    </lineage>
</organism>